<evidence type="ECO:0000256" key="1">
    <source>
        <dbReference type="SAM" id="MobiDB-lite"/>
    </source>
</evidence>
<dbReference type="EMBL" id="CP097503">
    <property type="protein sequence ID" value="URD78016.1"/>
    <property type="molecule type" value="Genomic_DNA"/>
</dbReference>
<keyword evidence="3" id="KW-1185">Reference proteome</keyword>
<protein>
    <submittedName>
        <fullName evidence="2">Uncharacterized protein</fullName>
    </submittedName>
</protein>
<gene>
    <name evidence="2" type="ORF">MUK42_08817</name>
</gene>
<dbReference type="Proteomes" id="UP001055439">
    <property type="component" value="Chromosome 10"/>
</dbReference>
<name>A0A9E7JEH8_9LILI</name>
<evidence type="ECO:0000313" key="2">
    <source>
        <dbReference type="EMBL" id="URD78016.1"/>
    </source>
</evidence>
<reference evidence="2" key="1">
    <citation type="submission" date="2022-05" db="EMBL/GenBank/DDBJ databases">
        <title>The Musa troglodytarum L. genome provides insights into the mechanism of non-climacteric behaviour and enrichment of carotenoids.</title>
        <authorList>
            <person name="Wang J."/>
        </authorList>
    </citation>
    <scope>NUCLEOTIDE SEQUENCE</scope>
    <source>
        <tissue evidence="2">Leaf</tissue>
    </source>
</reference>
<proteinExistence type="predicted"/>
<sequence length="138" mass="15403">MNQGEEGITIKKRRFRLISVSRPDSSLPNSAGVEVEDDHEQMAEEPVSKKAKRNWSNFMEAAVSSADEIGRGSIALLHPTISSLGLQGPRRKYRMVTQFSFGFNLAKTNYGHTSPRALMKLFLVSTVLYFTPHCDDAV</sequence>
<evidence type="ECO:0000313" key="3">
    <source>
        <dbReference type="Proteomes" id="UP001055439"/>
    </source>
</evidence>
<organism evidence="2 3">
    <name type="scientific">Musa troglodytarum</name>
    <name type="common">fe'i banana</name>
    <dbReference type="NCBI Taxonomy" id="320322"/>
    <lineage>
        <taxon>Eukaryota</taxon>
        <taxon>Viridiplantae</taxon>
        <taxon>Streptophyta</taxon>
        <taxon>Embryophyta</taxon>
        <taxon>Tracheophyta</taxon>
        <taxon>Spermatophyta</taxon>
        <taxon>Magnoliopsida</taxon>
        <taxon>Liliopsida</taxon>
        <taxon>Zingiberales</taxon>
        <taxon>Musaceae</taxon>
        <taxon>Musa</taxon>
    </lineage>
</organism>
<feature type="region of interest" description="Disordered" evidence="1">
    <location>
        <begin position="21"/>
        <end position="49"/>
    </location>
</feature>
<accession>A0A9E7JEH8</accession>
<dbReference type="AlphaFoldDB" id="A0A9E7JEH8"/>